<sequence length="374" mass="41575">MGKLKVWVMSSEFQPNIKGGLGIAATHLTRALSKSGVKVTVLCSGKSNRLSITNPNANLRILRFPRNSRYYSHSKKSFKASSVMRVVSSAGYNQPDIVQVHSTEFADSAKVAKMRFSAPIIYSCHSLTSQGTNSPSGKNQMKLFRSAKKIVAPSNWQIRAIKKRYPRMVKRSAIVIPHGVKPLSKKKRGTPNNLLYVGRLIPSKGLEPLIKAIALLSRNHRRVHLTIVGSGKPSYQRKLRTLARQFGVTNRIRWVQKKPYSTVQRMYGSYGAVIIPSKTESFCLVALEAMANGVPLISTLSGGLKEFVNGQNAQIIRAVDGASIAKSIKSFWSNPTLSRKRINNARSTAARFRWPAIANKYKSLFRVLRRGRKA</sequence>
<keyword evidence="3" id="KW-0808">Transferase</keyword>
<dbReference type="CDD" id="cd03801">
    <property type="entry name" value="GT4_PimA-like"/>
    <property type="match status" value="1"/>
</dbReference>
<accession>A0ABW0I0J1</accession>
<dbReference type="RefSeq" id="WP_378138387.1">
    <property type="nucleotide sequence ID" value="NZ_JBHSMI010000052.1"/>
</dbReference>
<evidence type="ECO:0000313" key="3">
    <source>
        <dbReference type="EMBL" id="MFC5406313.1"/>
    </source>
</evidence>
<gene>
    <name evidence="3" type="ORF">ACFPOF_26560</name>
</gene>
<keyword evidence="3" id="KW-0328">Glycosyltransferase</keyword>
<keyword evidence="4" id="KW-1185">Reference proteome</keyword>
<dbReference type="GO" id="GO:0016757">
    <property type="term" value="F:glycosyltransferase activity"/>
    <property type="evidence" value="ECO:0007669"/>
    <property type="project" value="UniProtKB-KW"/>
</dbReference>
<comment type="caution">
    <text evidence="3">The sequence shown here is derived from an EMBL/GenBank/DDBJ whole genome shotgun (WGS) entry which is preliminary data.</text>
</comment>
<evidence type="ECO:0000259" key="2">
    <source>
        <dbReference type="Pfam" id="PF13439"/>
    </source>
</evidence>
<organism evidence="3 4">
    <name type="scientific">Cohnella soli</name>
    <dbReference type="NCBI Taxonomy" id="425005"/>
    <lineage>
        <taxon>Bacteria</taxon>
        <taxon>Bacillati</taxon>
        <taxon>Bacillota</taxon>
        <taxon>Bacilli</taxon>
        <taxon>Bacillales</taxon>
        <taxon>Paenibacillaceae</taxon>
        <taxon>Cohnella</taxon>
    </lineage>
</organism>
<reference evidence="4" key="1">
    <citation type="journal article" date="2019" name="Int. J. Syst. Evol. Microbiol.">
        <title>The Global Catalogue of Microorganisms (GCM) 10K type strain sequencing project: providing services to taxonomists for standard genome sequencing and annotation.</title>
        <authorList>
            <consortium name="The Broad Institute Genomics Platform"/>
            <consortium name="The Broad Institute Genome Sequencing Center for Infectious Disease"/>
            <person name="Wu L."/>
            <person name="Ma J."/>
        </authorList>
    </citation>
    <scope>NUCLEOTIDE SEQUENCE [LARGE SCALE GENOMIC DNA]</scope>
    <source>
        <strain evidence="4">CGMCC 1.18575</strain>
    </source>
</reference>
<dbReference type="EC" id="2.4.-.-" evidence="3"/>
<evidence type="ECO:0000313" key="4">
    <source>
        <dbReference type="Proteomes" id="UP001596113"/>
    </source>
</evidence>
<name>A0ABW0I0J1_9BACL</name>
<feature type="domain" description="Glycosyltransferase subfamily 4-like N-terminal" evidence="2">
    <location>
        <begin position="19"/>
        <end position="181"/>
    </location>
</feature>
<dbReference type="Proteomes" id="UP001596113">
    <property type="component" value="Unassembled WGS sequence"/>
</dbReference>
<evidence type="ECO:0000259" key="1">
    <source>
        <dbReference type="Pfam" id="PF00534"/>
    </source>
</evidence>
<dbReference type="InterPro" id="IPR028098">
    <property type="entry name" value="Glyco_trans_4-like_N"/>
</dbReference>
<feature type="domain" description="Glycosyl transferase family 1" evidence="1">
    <location>
        <begin position="185"/>
        <end position="347"/>
    </location>
</feature>
<dbReference type="Pfam" id="PF13439">
    <property type="entry name" value="Glyco_transf_4"/>
    <property type="match status" value="1"/>
</dbReference>
<dbReference type="EMBL" id="JBHSMI010000052">
    <property type="protein sequence ID" value="MFC5406313.1"/>
    <property type="molecule type" value="Genomic_DNA"/>
</dbReference>
<dbReference type="InterPro" id="IPR001296">
    <property type="entry name" value="Glyco_trans_1"/>
</dbReference>
<dbReference type="Pfam" id="PF00534">
    <property type="entry name" value="Glycos_transf_1"/>
    <property type="match status" value="1"/>
</dbReference>
<proteinExistence type="predicted"/>
<dbReference type="SUPFAM" id="SSF53756">
    <property type="entry name" value="UDP-Glycosyltransferase/glycogen phosphorylase"/>
    <property type="match status" value="1"/>
</dbReference>
<dbReference type="Gene3D" id="3.40.50.2000">
    <property type="entry name" value="Glycogen Phosphorylase B"/>
    <property type="match status" value="2"/>
</dbReference>
<protein>
    <submittedName>
        <fullName evidence="3">Glycosyltransferase family 4 protein</fullName>
        <ecNumber evidence="3">2.4.-.-</ecNumber>
    </submittedName>
</protein>
<dbReference type="PANTHER" id="PTHR12526">
    <property type="entry name" value="GLYCOSYLTRANSFERASE"/>
    <property type="match status" value="1"/>
</dbReference>